<evidence type="ECO:0000256" key="10">
    <source>
        <dbReference type="ARBA" id="ARBA00023326"/>
    </source>
</evidence>
<evidence type="ECO:0000259" key="14">
    <source>
        <dbReference type="PROSITE" id="PS51760"/>
    </source>
</evidence>
<comment type="pathway">
    <text evidence="3">Glycan degradation; xylan degradation.</text>
</comment>
<dbReference type="SUPFAM" id="SSF51445">
    <property type="entry name" value="(Trans)glycosidases"/>
    <property type="match status" value="1"/>
</dbReference>
<keyword evidence="16" id="KW-1185">Reference proteome</keyword>
<dbReference type="Proteomes" id="UP000467700">
    <property type="component" value="Unassembled WGS sequence"/>
</dbReference>
<feature type="chain" id="PRO_5035927401" description="Beta-xylanase" evidence="13">
    <location>
        <begin position="19"/>
        <end position="359"/>
    </location>
</feature>
<keyword evidence="8 12" id="KW-0119">Carbohydrate metabolism</keyword>
<dbReference type="EMBL" id="CACVBS010000079">
    <property type="protein sequence ID" value="CAA7269596.1"/>
    <property type="molecule type" value="Genomic_DNA"/>
</dbReference>
<dbReference type="GO" id="GO:0045493">
    <property type="term" value="P:xylan catabolic process"/>
    <property type="evidence" value="ECO:0007669"/>
    <property type="project" value="UniProtKB-KW"/>
</dbReference>
<comment type="catalytic activity">
    <reaction evidence="1 12">
        <text>Endohydrolysis of (1-&gt;4)-beta-D-xylosidic linkages in xylans.</text>
        <dbReference type="EC" id="3.2.1.8"/>
    </reaction>
</comment>
<dbReference type="PROSITE" id="PS51760">
    <property type="entry name" value="GH10_2"/>
    <property type="match status" value="1"/>
</dbReference>
<dbReference type="InterPro" id="IPR044846">
    <property type="entry name" value="GH10"/>
</dbReference>
<dbReference type="PROSITE" id="PS00591">
    <property type="entry name" value="GH10_1"/>
    <property type="match status" value="1"/>
</dbReference>
<comment type="similarity">
    <text evidence="4 12">Belongs to the glycosyl hydrolase 10 (cellulase F) family.</text>
</comment>
<dbReference type="PANTHER" id="PTHR31490:SF35">
    <property type="entry name" value="ENDO-1,4-BETA-XYLANASE"/>
    <property type="match status" value="1"/>
</dbReference>
<evidence type="ECO:0000256" key="2">
    <source>
        <dbReference type="ARBA" id="ARBA00004613"/>
    </source>
</evidence>
<dbReference type="GO" id="GO:0031176">
    <property type="term" value="F:endo-1,4-beta-xylanase activity"/>
    <property type="evidence" value="ECO:0007669"/>
    <property type="project" value="UniProtKB-EC"/>
</dbReference>
<protein>
    <recommendedName>
        <fullName evidence="12">Beta-xylanase</fullName>
        <ecNumber evidence="12">3.2.1.8</ecNumber>
    </recommendedName>
</protein>
<comment type="subcellular location">
    <subcellularLocation>
        <location evidence="2">Secreted</location>
    </subcellularLocation>
</comment>
<evidence type="ECO:0000256" key="8">
    <source>
        <dbReference type="ARBA" id="ARBA00023277"/>
    </source>
</evidence>
<sequence length="359" mass="38769">MFKPTSLVVLGLFSSAVAQLNTLAQAAGKKYFGTATDNPELSNTSYVAQLRNTADFHQLTPANSMKWDATEPSRGIFTFQGGDQIVSLAELNGQLVRGLYQARFFLIKSLGWFTQVTTVSGTINSLTGSPLAALTMQPSCPLLKPIVVLSSVITAEKFVGLPCTLLSWDVINEPFNDDGTFRESVFFSTTGTSYITTALRAARAADSQAKLYINDFNIEGRGPKSTAMAQLVKQLQADRVPIDGIGIQGHLIVGEVPPTFAQNLQDLASLGVEVAITELDIRMTLPATPELLAQQKADYETVIAACKAVDGCVGVTLWDWTDKFSWVPGAFAGEGVACPWDENFVRKPAFQGIVIGWVF</sequence>
<evidence type="ECO:0000256" key="9">
    <source>
        <dbReference type="ARBA" id="ARBA00023295"/>
    </source>
</evidence>
<evidence type="ECO:0000256" key="12">
    <source>
        <dbReference type="RuleBase" id="RU361174"/>
    </source>
</evidence>
<gene>
    <name evidence="15" type="ORF">AAE3_LOCUS11772</name>
</gene>
<dbReference type="Gene3D" id="3.20.20.80">
    <property type="entry name" value="Glycosidases"/>
    <property type="match status" value="2"/>
</dbReference>
<dbReference type="InterPro" id="IPR001000">
    <property type="entry name" value="GH10_dom"/>
</dbReference>
<keyword evidence="7 12" id="KW-0378">Hydrolase</keyword>
<evidence type="ECO:0000256" key="1">
    <source>
        <dbReference type="ARBA" id="ARBA00000681"/>
    </source>
</evidence>
<evidence type="ECO:0000256" key="6">
    <source>
        <dbReference type="ARBA" id="ARBA00022651"/>
    </source>
</evidence>
<feature type="domain" description="GH10" evidence="14">
    <location>
        <begin position="17"/>
        <end position="356"/>
    </location>
</feature>
<organism evidence="15 16">
    <name type="scientific">Cyclocybe aegerita</name>
    <name type="common">Black poplar mushroom</name>
    <name type="synonym">Agrocybe aegerita</name>
    <dbReference type="NCBI Taxonomy" id="1973307"/>
    <lineage>
        <taxon>Eukaryota</taxon>
        <taxon>Fungi</taxon>
        <taxon>Dikarya</taxon>
        <taxon>Basidiomycota</taxon>
        <taxon>Agaricomycotina</taxon>
        <taxon>Agaricomycetes</taxon>
        <taxon>Agaricomycetidae</taxon>
        <taxon>Agaricales</taxon>
        <taxon>Agaricineae</taxon>
        <taxon>Bolbitiaceae</taxon>
        <taxon>Cyclocybe</taxon>
    </lineage>
</organism>
<evidence type="ECO:0000313" key="15">
    <source>
        <dbReference type="EMBL" id="CAA7269596.1"/>
    </source>
</evidence>
<name>A0A8S0WZH0_CYCAE</name>
<evidence type="ECO:0000256" key="5">
    <source>
        <dbReference type="ARBA" id="ARBA00022525"/>
    </source>
</evidence>
<reference evidence="15 16" key="1">
    <citation type="submission" date="2020-01" db="EMBL/GenBank/DDBJ databases">
        <authorList>
            <person name="Gupta K D."/>
        </authorList>
    </citation>
    <scope>NUCLEOTIDE SEQUENCE [LARGE SCALE GENOMIC DNA]</scope>
</reference>
<dbReference type="InterPro" id="IPR017853">
    <property type="entry name" value="GH"/>
</dbReference>
<evidence type="ECO:0000256" key="13">
    <source>
        <dbReference type="SAM" id="SignalP"/>
    </source>
</evidence>
<dbReference type="OrthoDB" id="3055998at2759"/>
<keyword evidence="5" id="KW-0964">Secreted</keyword>
<keyword evidence="9 12" id="KW-0326">Glycosidase</keyword>
<dbReference type="PRINTS" id="PR00134">
    <property type="entry name" value="GLHYDRLASE10"/>
</dbReference>
<evidence type="ECO:0000313" key="16">
    <source>
        <dbReference type="Proteomes" id="UP000467700"/>
    </source>
</evidence>
<evidence type="ECO:0000256" key="3">
    <source>
        <dbReference type="ARBA" id="ARBA00004851"/>
    </source>
</evidence>
<evidence type="ECO:0000256" key="7">
    <source>
        <dbReference type="ARBA" id="ARBA00022801"/>
    </source>
</evidence>
<keyword evidence="10 12" id="KW-0624">Polysaccharide degradation</keyword>
<keyword evidence="6" id="KW-0858">Xylan degradation</keyword>
<dbReference type="AlphaFoldDB" id="A0A8S0WZH0"/>
<keyword evidence="13" id="KW-0732">Signal</keyword>
<dbReference type="Pfam" id="PF00331">
    <property type="entry name" value="Glyco_hydro_10"/>
    <property type="match status" value="2"/>
</dbReference>
<comment type="caution">
    <text evidence="15">The sequence shown here is derived from an EMBL/GenBank/DDBJ whole genome shotgun (WGS) entry which is preliminary data.</text>
</comment>
<accession>A0A8S0WZH0</accession>
<dbReference type="EC" id="3.2.1.8" evidence="12"/>
<dbReference type="SMART" id="SM00633">
    <property type="entry name" value="Glyco_10"/>
    <property type="match status" value="1"/>
</dbReference>
<feature type="active site" description="Nucleophile" evidence="11">
    <location>
        <position position="278"/>
    </location>
</feature>
<dbReference type="GO" id="GO:0005576">
    <property type="term" value="C:extracellular region"/>
    <property type="evidence" value="ECO:0007669"/>
    <property type="project" value="UniProtKB-SubCell"/>
</dbReference>
<feature type="signal peptide" evidence="13">
    <location>
        <begin position="1"/>
        <end position="18"/>
    </location>
</feature>
<evidence type="ECO:0000256" key="11">
    <source>
        <dbReference type="PROSITE-ProRule" id="PRU10061"/>
    </source>
</evidence>
<evidence type="ECO:0000256" key="4">
    <source>
        <dbReference type="ARBA" id="ARBA00007495"/>
    </source>
</evidence>
<dbReference type="PANTHER" id="PTHR31490">
    <property type="entry name" value="GLYCOSYL HYDROLASE"/>
    <property type="match status" value="1"/>
</dbReference>
<dbReference type="InterPro" id="IPR031158">
    <property type="entry name" value="GH10_AS"/>
</dbReference>
<proteinExistence type="inferred from homology"/>